<dbReference type="GeneID" id="78062222"/>
<name>A0AAU8S0Y0_9FLAO</name>
<organism evidence="5 6">
    <name type="scientific">Cellulophaga baltica 18</name>
    <dbReference type="NCBI Taxonomy" id="1348584"/>
    <lineage>
        <taxon>Bacteria</taxon>
        <taxon>Pseudomonadati</taxon>
        <taxon>Bacteroidota</taxon>
        <taxon>Flavobacteriia</taxon>
        <taxon>Flavobacteriales</taxon>
        <taxon>Flavobacteriaceae</taxon>
        <taxon>Cellulophaga</taxon>
    </lineage>
</organism>
<dbReference type="PROSITE" id="PS01124">
    <property type="entry name" value="HTH_ARAC_FAMILY_2"/>
    <property type="match status" value="1"/>
</dbReference>
<feature type="domain" description="HTH araC/xylS-type" evidence="4">
    <location>
        <begin position="193"/>
        <end position="291"/>
    </location>
</feature>
<dbReference type="SMART" id="SM00342">
    <property type="entry name" value="HTH_ARAC"/>
    <property type="match status" value="1"/>
</dbReference>
<dbReference type="PANTHER" id="PTHR43280:SF32">
    <property type="entry name" value="TRANSCRIPTIONAL REGULATORY PROTEIN"/>
    <property type="match status" value="1"/>
</dbReference>
<protein>
    <recommendedName>
        <fullName evidence="4">HTH araC/xylS-type domain-containing protein</fullName>
    </recommendedName>
</protein>
<dbReference type="GO" id="GO:0043565">
    <property type="term" value="F:sequence-specific DNA binding"/>
    <property type="evidence" value="ECO:0007669"/>
    <property type="project" value="InterPro"/>
</dbReference>
<dbReference type="Gene3D" id="1.10.10.60">
    <property type="entry name" value="Homeodomain-like"/>
    <property type="match status" value="1"/>
</dbReference>
<dbReference type="Pfam" id="PF12833">
    <property type="entry name" value="HTH_18"/>
    <property type="match status" value="1"/>
</dbReference>
<evidence type="ECO:0000313" key="5">
    <source>
        <dbReference type="EMBL" id="AIZ42930.1"/>
    </source>
</evidence>
<keyword evidence="1" id="KW-0805">Transcription regulation</keyword>
<keyword evidence="3" id="KW-0804">Transcription</keyword>
<dbReference type="InterPro" id="IPR018060">
    <property type="entry name" value="HTH_AraC"/>
</dbReference>
<dbReference type="AlphaFoldDB" id="A0AAU8S0Y0"/>
<keyword evidence="2" id="KW-0238">DNA-binding</keyword>
<evidence type="ECO:0000256" key="3">
    <source>
        <dbReference type="ARBA" id="ARBA00023163"/>
    </source>
</evidence>
<dbReference type="Pfam" id="PF02311">
    <property type="entry name" value="AraC_binding"/>
    <property type="match status" value="1"/>
</dbReference>
<dbReference type="KEGG" id="cbat:M666_15995"/>
<dbReference type="InterPro" id="IPR003313">
    <property type="entry name" value="AraC-bd"/>
</dbReference>
<dbReference type="SUPFAM" id="SSF46689">
    <property type="entry name" value="Homeodomain-like"/>
    <property type="match status" value="1"/>
</dbReference>
<dbReference type="Proteomes" id="UP000030786">
    <property type="component" value="Chromosome"/>
</dbReference>
<dbReference type="PANTHER" id="PTHR43280">
    <property type="entry name" value="ARAC-FAMILY TRANSCRIPTIONAL REGULATOR"/>
    <property type="match status" value="1"/>
</dbReference>
<evidence type="ECO:0000259" key="4">
    <source>
        <dbReference type="PROSITE" id="PS01124"/>
    </source>
</evidence>
<dbReference type="InterPro" id="IPR037923">
    <property type="entry name" value="HTH-like"/>
</dbReference>
<evidence type="ECO:0000313" key="6">
    <source>
        <dbReference type="Proteomes" id="UP000030786"/>
    </source>
</evidence>
<reference evidence="5 6" key="1">
    <citation type="journal article" date="2014" name="Environ. Microbiol.">
        <title>Contrasting genomic patterns and infection strategies of two co-existing Bacteroidetes podovirus genera.</title>
        <authorList>
            <person name="Holmfeldt K."/>
            <person name="Howard-Varona C."/>
            <person name="Solonenko N."/>
            <person name="Sullivan M.B."/>
        </authorList>
    </citation>
    <scope>NUCLEOTIDE SEQUENCE [LARGE SCALE GENOMIC DNA]</scope>
    <source>
        <strain evidence="5 6">18</strain>
    </source>
</reference>
<gene>
    <name evidence="5" type="ORF">M666_15995</name>
</gene>
<proteinExistence type="predicted"/>
<sequence>MISSLPQIAYKSDIPLDIEVMTFAQTQAQLNKTEDHDPFSPHKIQFYLILIVTKDFYTHYVDFKFYELKKGSILFIAKNQVHHFTENFQNIEGFCILLNSQFLEQNYFLSNSIHLDRLYNYHLETPLVTLEGTEGAIFLETVQNLYVEYNLEGGFAKAEMLRAYLHILLIKAERVKQLHSTSSVKTLWLEVFNTFKNSLEVNYVTTRNSKFYAEELRISYKFLNDVVKKLTGKTVKGFIDDFVTIEIKRYLLSTSLSVKEICYKTGFDEPANMTKFFKKNTQITPLKFRQQV</sequence>
<dbReference type="GO" id="GO:0003700">
    <property type="term" value="F:DNA-binding transcription factor activity"/>
    <property type="evidence" value="ECO:0007669"/>
    <property type="project" value="InterPro"/>
</dbReference>
<dbReference type="InterPro" id="IPR009057">
    <property type="entry name" value="Homeodomain-like_sf"/>
</dbReference>
<dbReference type="EMBL" id="CP009976">
    <property type="protein sequence ID" value="AIZ42930.1"/>
    <property type="molecule type" value="Genomic_DNA"/>
</dbReference>
<accession>A0AAU8S0Y0</accession>
<evidence type="ECO:0000256" key="1">
    <source>
        <dbReference type="ARBA" id="ARBA00023015"/>
    </source>
</evidence>
<dbReference type="SUPFAM" id="SSF51215">
    <property type="entry name" value="Regulatory protein AraC"/>
    <property type="match status" value="1"/>
</dbReference>
<dbReference type="RefSeq" id="WP_029446666.1">
    <property type="nucleotide sequence ID" value="NZ_CP009976.1"/>
</dbReference>
<evidence type="ECO:0000256" key="2">
    <source>
        <dbReference type="ARBA" id="ARBA00023125"/>
    </source>
</evidence>